<dbReference type="InterPro" id="IPR032710">
    <property type="entry name" value="NTF2-like_dom_sf"/>
</dbReference>
<name>A0ABZ1VLA0_9ACTN</name>
<evidence type="ECO:0000313" key="4">
    <source>
        <dbReference type="Proteomes" id="UP001432292"/>
    </source>
</evidence>
<dbReference type="EMBL" id="CP108473">
    <property type="protein sequence ID" value="WUS23926.1"/>
    <property type="molecule type" value="Genomic_DNA"/>
</dbReference>
<dbReference type="RefSeq" id="WP_329128080.1">
    <property type="nucleotide sequence ID" value="NZ_CP108473.1"/>
</dbReference>
<evidence type="ECO:0000259" key="2">
    <source>
        <dbReference type="Pfam" id="PF12680"/>
    </source>
</evidence>
<accession>A0ABZ1VLA0</accession>
<feature type="compositionally biased region" description="Pro residues" evidence="1">
    <location>
        <begin position="9"/>
        <end position="21"/>
    </location>
</feature>
<dbReference type="Proteomes" id="UP001432292">
    <property type="component" value="Chromosome"/>
</dbReference>
<feature type="domain" description="SnoaL-like" evidence="2">
    <location>
        <begin position="34"/>
        <end position="137"/>
    </location>
</feature>
<dbReference type="CDD" id="cd00531">
    <property type="entry name" value="NTF2_like"/>
    <property type="match status" value="1"/>
</dbReference>
<sequence>MSERDHPTTPAPAPAPAPTAPTAPTDLYRHGLQLLLDKDIDGWVALFDDHAVFEFPFAPDGYPKRLEGRAAIAAYMRDYPDHVDLHAFPYLEIHRTEAPDTLVVEMRAVGRIVATGAPYEMAYIAVVTVVQGRITHYRDYWNPLAVPASMNEAKAPLSPAS</sequence>
<dbReference type="Gene3D" id="3.10.450.50">
    <property type="match status" value="1"/>
</dbReference>
<protein>
    <submittedName>
        <fullName evidence="3">Nuclear transport factor 2 family protein</fullName>
    </submittedName>
</protein>
<dbReference type="InterPro" id="IPR037401">
    <property type="entry name" value="SnoaL-like"/>
</dbReference>
<evidence type="ECO:0000313" key="3">
    <source>
        <dbReference type="EMBL" id="WUS23926.1"/>
    </source>
</evidence>
<proteinExistence type="predicted"/>
<organism evidence="3 4">
    <name type="scientific">Streptomyces caniferus</name>
    <dbReference type="NCBI Taxonomy" id="285557"/>
    <lineage>
        <taxon>Bacteria</taxon>
        <taxon>Bacillati</taxon>
        <taxon>Actinomycetota</taxon>
        <taxon>Actinomycetes</taxon>
        <taxon>Kitasatosporales</taxon>
        <taxon>Streptomycetaceae</taxon>
        <taxon>Streptomyces</taxon>
    </lineage>
</organism>
<evidence type="ECO:0000256" key="1">
    <source>
        <dbReference type="SAM" id="MobiDB-lite"/>
    </source>
</evidence>
<feature type="region of interest" description="Disordered" evidence="1">
    <location>
        <begin position="1"/>
        <end position="23"/>
    </location>
</feature>
<dbReference type="Pfam" id="PF12680">
    <property type="entry name" value="SnoaL_2"/>
    <property type="match status" value="1"/>
</dbReference>
<keyword evidence="4" id="KW-1185">Reference proteome</keyword>
<gene>
    <name evidence="3" type="ORF">OG727_17550</name>
</gene>
<dbReference type="SUPFAM" id="SSF54427">
    <property type="entry name" value="NTF2-like"/>
    <property type="match status" value="1"/>
</dbReference>
<reference evidence="3" key="1">
    <citation type="submission" date="2022-10" db="EMBL/GenBank/DDBJ databases">
        <title>The complete genomes of actinobacterial strains from the NBC collection.</title>
        <authorList>
            <person name="Joergensen T.S."/>
            <person name="Alvarez Arevalo M."/>
            <person name="Sterndorff E.B."/>
            <person name="Faurdal D."/>
            <person name="Vuksanovic O."/>
            <person name="Mourched A.-S."/>
            <person name="Charusanti P."/>
            <person name="Shaw S."/>
            <person name="Blin K."/>
            <person name="Weber T."/>
        </authorList>
    </citation>
    <scope>NUCLEOTIDE SEQUENCE</scope>
    <source>
        <strain evidence="3">NBC_01256</strain>
    </source>
</reference>